<keyword evidence="4" id="KW-0804">Transcription</keyword>
<dbReference type="InterPro" id="IPR036955">
    <property type="entry name" value="AP2/ERF_dom_sf"/>
</dbReference>
<keyword evidence="3" id="KW-0238">DNA-binding</keyword>
<comment type="subcellular location">
    <subcellularLocation>
        <location evidence="1">Nucleus</location>
    </subcellularLocation>
</comment>
<reference evidence="7 8" key="1">
    <citation type="journal article" date="2021" name="BMC Genomics">
        <title>Datura genome reveals duplications of psychoactive alkaloid biosynthetic genes and high mutation rate following tissue culture.</title>
        <authorList>
            <person name="Rajewski A."/>
            <person name="Carter-House D."/>
            <person name="Stajich J."/>
            <person name="Litt A."/>
        </authorList>
    </citation>
    <scope>NUCLEOTIDE SEQUENCE [LARGE SCALE GENOMIC DNA]</scope>
    <source>
        <strain evidence="7">AR-01</strain>
    </source>
</reference>
<dbReference type="InterPro" id="IPR016177">
    <property type="entry name" value="DNA-bd_dom_sf"/>
</dbReference>
<evidence type="ECO:0000256" key="3">
    <source>
        <dbReference type="ARBA" id="ARBA00023125"/>
    </source>
</evidence>
<feature type="domain" description="AP2/ERF" evidence="6">
    <location>
        <begin position="110"/>
        <end position="172"/>
    </location>
</feature>
<evidence type="ECO:0000256" key="2">
    <source>
        <dbReference type="ARBA" id="ARBA00023015"/>
    </source>
</evidence>
<protein>
    <recommendedName>
        <fullName evidence="6">AP2/ERF domain-containing protein</fullName>
    </recommendedName>
</protein>
<dbReference type="SMART" id="SM00380">
    <property type="entry name" value="AP2"/>
    <property type="match status" value="1"/>
</dbReference>
<keyword evidence="5" id="KW-0539">Nucleus</keyword>
<evidence type="ECO:0000259" key="6">
    <source>
        <dbReference type="PROSITE" id="PS51032"/>
    </source>
</evidence>
<proteinExistence type="predicted"/>
<dbReference type="CDD" id="cd00018">
    <property type="entry name" value="AP2"/>
    <property type="match status" value="1"/>
</dbReference>
<organism evidence="7 8">
    <name type="scientific">Datura stramonium</name>
    <name type="common">Jimsonweed</name>
    <name type="synonym">Common thornapple</name>
    <dbReference type="NCBI Taxonomy" id="4076"/>
    <lineage>
        <taxon>Eukaryota</taxon>
        <taxon>Viridiplantae</taxon>
        <taxon>Streptophyta</taxon>
        <taxon>Embryophyta</taxon>
        <taxon>Tracheophyta</taxon>
        <taxon>Spermatophyta</taxon>
        <taxon>Magnoliopsida</taxon>
        <taxon>eudicotyledons</taxon>
        <taxon>Gunneridae</taxon>
        <taxon>Pentapetalae</taxon>
        <taxon>asterids</taxon>
        <taxon>lamiids</taxon>
        <taxon>Solanales</taxon>
        <taxon>Solanaceae</taxon>
        <taxon>Solanoideae</taxon>
        <taxon>Datureae</taxon>
        <taxon>Datura</taxon>
    </lineage>
</organism>
<keyword evidence="8" id="KW-1185">Reference proteome</keyword>
<keyword evidence="2" id="KW-0805">Transcription regulation</keyword>
<sequence length="434" mass="48917">MPWLPKELSSQYIYSKLEKNVKREMVMDGCIDPVRKVRIIYDDPDATESESEDDQNKNVVRIKRVVKEVIIPGVSWEKNFEKCSKINDIRIKSSKKTLENKRVQLKSSSLPKGVRMRKWGKYAAEIRDPLQGKRIWLGTFETVEAAAQAYEAKRAEFDRTILFGKGKNVSFVGAPAECSMACSSHPTHGANRLYSHPSPSSVLDVPTSSAAPLESIDIPMKEMDQMPVSQILEKQLLRPSGCQDCSLRFEDQMLYGFAGKGEQGISGLIEDPLIEQGSISNCLVEMIEVDIKKKTKARQPRLETSKKFTKGIEDRHLNHNDQSIAGVLDDPLIMSPSISGELRNLNIEDNAVRGNNLKLLGFDDNAIFDKDYLAQTFDPYTDAIGLDSNFLCCNGLEEFVYGVNEVFRDNVEATSPELDEVDLRWLDDVLIQEQ</sequence>
<dbReference type="PANTHER" id="PTHR31194:SF56">
    <property type="entry name" value="ETHYLENE-RESPONSIVE TRANSCRIPTION FACTOR CRF6-LIKE"/>
    <property type="match status" value="1"/>
</dbReference>
<evidence type="ECO:0000313" key="7">
    <source>
        <dbReference type="EMBL" id="MCD7451801.1"/>
    </source>
</evidence>
<evidence type="ECO:0000256" key="5">
    <source>
        <dbReference type="ARBA" id="ARBA00023242"/>
    </source>
</evidence>
<gene>
    <name evidence="7" type="ORF">HAX54_013450</name>
</gene>
<dbReference type="InterPro" id="IPR001471">
    <property type="entry name" value="AP2/ERF_dom"/>
</dbReference>
<accession>A0ABS8RY91</accession>
<dbReference type="Pfam" id="PF00847">
    <property type="entry name" value="AP2"/>
    <property type="match status" value="1"/>
</dbReference>
<comment type="caution">
    <text evidence="7">The sequence shown here is derived from an EMBL/GenBank/DDBJ whole genome shotgun (WGS) entry which is preliminary data.</text>
</comment>
<dbReference type="PROSITE" id="PS51032">
    <property type="entry name" value="AP2_ERF"/>
    <property type="match status" value="1"/>
</dbReference>
<evidence type="ECO:0000256" key="4">
    <source>
        <dbReference type="ARBA" id="ARBA00023163"/>
    </source>
</evidence>
<dbReference type="PRINTS" id="PR00367">
    <property type="entry name" value="ETHRSPELEMNT"/>
</dbReference>
<evidence type="ECO:0000256" key="1">
    <source>
        <dbReference type="ARBA" id="ARBA00004123"/>
    </source>
</evidence>
<name>A0ABS8RY91_DATST</name>
<dbReference type="InterPro" id="IPR050913">
    <property type="entry name" value="AP2/ERF_ERF"/>
</dbReference>
<dbReference type="EMBL" id="JACEIK010000181">
    <property type="protein sequence ID" value="MCD7451801.1"/>
    <property type="molecule type" value="Genomic_DNA"/>
</dbReference>
<evidence type="ECO:0000313" key="8">
    <source>
        <dbReference type="Proteomes" id="UP000823775"/>
    </source>
</evidence>
<dbReference type="Proteomes" id="UP000823775">
    <property type="component" value="Unassembled WGS sequence"/>
</dbReference>
<dbReference type="Gene3D" id="3.30.730.10">
    <property type="entry name" value="AP2/ERF domain"/>
    <property type="match status" value="1"/>
</dbReference>
<dbReference type="PANTHER" id="PTHR31194">
    <property type="entry name" value="SHN SHINE , DNA BINDING / TRANSCRIPTION FACTOR"/>
    <property type="match status" value="1"/>
</dbReference>
<dbReference type="SUPFAM" id="SSF54171">
    <property type="entry name" value="DNA-binding domain"/>
    <property type="match status" value="1"/>
</dbReference>